<organism evidence="1 2">
    <name type="scientific">Microbispora hainanensis</name>
    <dbReference type="NCBI Taxonomy" id="568844"/>
    <lineage>
        <taxon>Bacteria</taxon>
        <taxon>Bacillati</taxon>
        <taxon>Actinomycetota</taxon>
        <taxon>Actinomycetes</taxon>
        <taxon>Streptosporangiales</taxon>
        <taxon>Streptosporangiaceae</taxon>
        <taxon>Microbispora</taxon>
    </lineage>
</organism>
<dbReference type="RefSeq" id="WP_328709758.1">
    <property type="nucleotide sequence ID" value="NZ_CP108085.1"/>
</dbReference>
<evidence type="ECO:0000313" key="1">
    <source>
        <dbReference type="EMBL" id="WUP76167.1"/>
    </source>
</evidence>
<proteinExistence type="predicted"/>
<protein>
    <submittedName>
        <fullName evidence="1">Uncharacterized protein</fullName>
    </submittedName>
</protein>
<name>A0ABZ1SUG8_9ACTN</name>
<gene>
    <name evidence="1" type="ORF">OG913_03860</name>
</gene>
<evidence type="ECO:0000313" key="2">
    <source>
        <dbReference type="Proteomes" id="UP001432011"/>
    </source>
</evidence>
<reference evidence="1" key="1">
    <citation type="submission" date="2022-10" db="EMBL/GenBank/DDBJ databases">
        <title>The complete genomes of actinobacterial strains from the NBC collection.</title>
        <authorList>
            <person name="Joergensen T.S."/>
            <person name="Alvarez Arevalo M."/>
            <person name="Sterndorff E.B."/>
            <person name="Faurdal D."/>
            <person name="Vuksanovic O."/>
            <person name="Mourched A.-S."/>
            <person name="Charusanti P."/>
            <person name="Shaw S."/>
            <person name="Blin K."/>
            <person name="Weber T."/>
        </authorList>
    </citation>
    <scope>NUCLEOTIDE SEQUENCE</scope>
    <source>
        <strain evidence="1">NBC_00254</strain>
    </source>
</reference>
<keyword evidence="2" id="KW-1185">Reference proteome</keyword>
<accession>A0ABZ1SUG8</accession>
<dbReference type="Proteomes" id="UP001432011">
    <property type="component" value="Chromosome"/>
</dbReference>
<dbReference type="EMBL" id="CP108085">
    <property type="protein sequence ID" value="WUP76167.1"/>
    <property type="molecule type" value="Genomic_DNA"/>
</dbReference>
<sequence length="43" mass="4922">MPLADLLLKLRPDTFGVDLADLVEVVELRRQRGPTLPEHGQRR</sequence>